<gene>
    <name evidence="2" type="ORF">D7Y13_43585</name>
</gene>
<evidence type="ECO:0000313" key="3">
    <source>
        <dbReference type="Proteomes" id="UP000278907"/>
    </source>
</evidence>
<organism evidence="2 3">
    <name type="scientific">Corallococcus praedator</name>
    <dbReference type="NCBI Taxonomy" id="2316724"/>
    <lineage>
        <taxon>Bacteria</taxon>
        <taxon>Pseudomonadati</taxon>
        <taxon>Myxococcota</taxon>
        <taxon>Myxococcia</taxon>
        <taxon>Myxococcales</taxon>
        <taxon>Cystobacterineae</taxon>
        <taxon>Myxococcaceae</taxon>
        <taxon>Corallococcus</taxon>
    </lineage>
</organism>
<keyword evidence="3" id="KW-1185">Reference proteome</keyword>
<keyword evidence="1" id="KW-0472">Membrane</keyword>
<protein>
    <submittedName>
        <fullName evidence="2">Uncharacterized protein</fullName>
    </submittedName>
</protein>
<evidence type="ECO:0000313" key="2">
    <source>
        <dbReference type="EMBL" id="RKH79291.1"/>
    </source>
</evidence>
<feature type="non-terminal residue" evidence="2">
    <location>
        <position position="140"/>
    </location>
</feature>
<sequence>MDLLTTLHQRRCLKLKLIKANELRSRLPQMVDRAGNITRFAENLLNFSALLGDRVELHLRLLLLRLKVATALGLLLLKLLPLSLSGLMLARSNGLGFFLHLQLLKLSVGCGDRVLLVQNCGQGLLLPRGGTEFFLQTLRV</sequence>
<dbReference type="EMBL" id="RAWI01001167">
    <property type="protein sequence ID" value="RKH79291.1"/>
    <property type="molecule type" value="Genomic_DNA"/>
</dbReference>
<dbReference type="Proteomes" id="UP000278907">
    <property type="component" value="Unassembled WGS sequence"/>
</dbReference>
<reference evidence="2 3" key="1">
    <citation type="submission" date="2018-09" db="EMBL/GenBank/DDBJ databases">
        <authorList>
            <person name="Livingstone P.G."/>
            <person name="Whitworth D.E."/>
        </authorList>
    </citation>
    <scope>NUCLEOTIDE SEQUENCE [LARGE SCALE GENOMIC DNA]</scope>
    <source>
        <strain evidence="2 3">CA031B</strain>
    </source>
</reference>
<comment type="caution">
    <text evidence="2">The sequence shown here is derived from an EMBL/GenBank/DDBJ whole genome shotgun (WGS) entry which is preliminary data.</text>
</comment>
<keyword evidence="1" id="KW-1133">Transmembrane helix</keyword>
<evidence type="ECO:0000256" key="1">
    <source>
        <dbReference type="SAM" id="Phobius"/>
    </source>
</evidence>
<proteinExistence type="predicted"/>
<accession>A0ABX9Q264</accession>
<keyword evidence="1" id="KW-0812">Transmembrane</keyword>
<name>A0ABX9Q264_9BACT</name>
<feature type="transmembrane region" description="Helical" evidence="1">
    <location>
        <begin position="68"/>
        <end position="90"/>
    </location>
</feature>